<gene>
    <name evidence="1" type="ORF">VNO77_43240</name>
</gene>
<organism evidence="1 2">
    <name type="scientific">Canavalia gladiata</name>
    <name type="common">Sword bean</name>
    <name type="synonym">Dolichos gladiatus</name>
    <dbReference type="NCBI Taxonomy" id="3824"/>
    <lineage>
        <taxon>Eukaryota</taxon>
        <taxon>Viridiplantae</taxon>
        <taxon>Streptophyta</taxon>
        <taxon>Embryophyta</taxon>
        <taxon>Tracheophyta</taxon>
        <taxon>Spermatophyta</taxon>
        <taxon>Magnoliopsida</taxon>
        <taxon>eudicotyledons</taxon>
        <taxon>Gunneridae</taxon>
        <taxon>Pentapetalae</taxon>
        <taxon>rosids</taxon>
        <taxon>fabids</taxon>
        <taxon>Fabales</taxon>
        <taxon>Fabaceae</taxon>
        <taxon>Papilionoideae</taxon>
        <taxon>50 kb inversion clade</taxon>
        <taxon>NPAAA clade</taxon>
        <taxon>indigoferoid/millettioid clade</taxon>
        <taxon>Phaseoleae</taxon>
        <taxon>Canavalia</taxon>
    </lineage>
</organism>
<dbReference type="Proteomes" id="UP001367508">
    <property type="component" value="Unassembled WGS sequence"/>
</dbReference>
<protein>
    <submittedName>
        <fullName evidence="1">Uncharacterized protein</fullName>
    </submittedName>
</protein>
<reference evidence="1 2" key="1">
    <citation type="submission" date="2024-01" db="EMBL/GenBank/DDBJ databases">
        <title>The genomes of 5 underutilized Papilionoideae crops provide insights into root nodulation and disease resistanc.</title>
        <authorList>
            <person name="Jiang F."/>
        </authorList>
    </citation>
    <scope>NUCLEOTIDE SEQUENCE [LARGE SCALE GENOMIC DNA]</scope>
    <source>
        <strain evidence="1">LVBAO_FW01</strain>
        <tissue evidence="1">Leaves</tissue>
    </source>
</reference>
<sequence>MVAIGCVDGMEKVGSGGGPDWKISATNCLLSSACGEIRGCTVNCVEWRHKKIFLPVKSLSLFLIYVV</sequence>
<name>A0AAN9JTV0_CANGL</name>
<proteinExistence type="predicted"/>
<dbReference type="EMBL" id="JAYMYQ010000011">
    <property type="protein sequence ID" value="KAK7305335.1"/>
    <property type="molecule type" value="Genomic_DNA"/>
</dbReference>
<evidence type="ECO:0000313" key="1">
    <source>
        <dbReference type="EMBL" id="KAK7305335.1"/>
    </source>
</evidence>
<dbReference type="AlphaFoldDB" id="A0AAN9JTV0"/>
<accession>A0AAN9JTV0</accession>
<evidence type="ECO:0000313" key="2">
    <source>
        <dbReference type="Proteomes" id="UP001367508"/>
    </source>
</evidence>
<keyword evidence="2" id="KW-1185">Reference proteome</keyword>
<comment type="caution">
    <text evidence="1">The sequence shown here is derived from an EMBL/GenBank/DDBJ whole genome shotgun (WGS) entry which is preliminary data.</text>
</comment>